<comment type="caution">
    <text evidence="3">The sequence shown here is derived from an EMBL/GenBank/DDBJ whole genome shotgun (WGS) entry which is preliminary data.</text>
</comment>
<organism evidence="3 4">
    <name type="scientific">Megasphaera hominis</name>
    <dbReference type="NCBI Taxonomy" id="159836"/>
    <lineage>
        <taxon>Bacteria</taxon>
        <taxon>Bacillati</taxon>
        <taxon>Bacillota</taxon>
        <taxon>Negativicutes</taxon>
        <taxon>Veillonellales</taxon>
        <taxon>Veillonellaceae</taxon>
        <taxon>Megasphaera</taxon>
    </lineage>
</organism>
<dbReference type="PROSITE" id="PS50157">
    <property type="entry name" value="ZINC_FINGER_C2H2_2"/>
    <property type="match status" value="1"/>
</dbReference>
<reference evidence="3 4" key="1">
    <citation type="submission" date="2020-08" db="EMBL/GenBank/DDBJ databases">
        <authorList>
            <person name="Liu C."/>
            <person name="Sun Q."/>
        </authorList>
    </citation>
    <scope>NUCLEOTIDE SEQUENCE [LARGE SCALE GENOMIC DNA]</scope>
    <source>
        <strain evidence="3 4">NSJ-59</strain>
    </source>
</reference>
<gene>
    <name evidence="3" type="ORF">H8J70_10950</name>
</gene>
<feature type="domain" description="C2H2-type" evidence="2">
    <location>
        <begin position="240"/>
        <end position="267"/>
    </location>
</feature>
<evidence type="ECO:0000313" key="4">
    <source>
        <dbReference type="Proteomes" id="UP000606870"/>
    </source>
</evidence>
<dbReference type="InterPro" id="IPR013087">
    <property type="entry name" value="Znf_C2H2_type"/>
</dbReference>
<dbReference type="EMBL" id="JACOGK010000040">
    <property type="protein sequence ID" value="MBC3537757.1"/>
    <property type="molecule type" value="Genomic_DNA"/>
</dbReference>
<feature type="transmembrane region" description="Helical" evidence="1">
    <location>
        <begin position="46"/>
        <end position="65"/>
    </location>
</feature>
<proteinExistence type="predicted"/>
<evidence type="ECO:0000256" key="1">
    <source>
        <dbReference type="SAM" id="Phobius"/>
    </source>
</evidence>
<keyword evidence="1" id="KW-0812">Transmembrane</keyword>
<feature type="transmembrane region" description="Helical" evidence="1">
    <location>
        <begin position="6"/>
        <end position="39"/>
    </location>
</feature>
<feature type="transmembrane region" description="Helical" evidence="1">
    <location>
        <begin position="71"/>
        <end position="88"/>
    </location>
</feature>
<dbReference type="PROSITE" id="PS00028">
    <property type="entry name" value="ZINC_FINGER_C2H2_1"/>
    <property type="match status" value="1"/>
</dbReference>
<dbReference type="Proteomes" id="UP000606870">
    <property type="component" value="Unassembled WGS sequence"/>
</dbReference>
<keyword evidence="1" id="KW-0472">Membrane</keyword>
<dbReference type="RefSeq" id="WP_186504331.1">
    <property type="nucleotide sequence ID" value="NZ_JACOGK010000040.1"/>
</dbReference>
<keyword evidence="4" id="KW-1185">Reference proteome</keyword>
<accession>A0ABR6VLR1</accession>
<name>A0ABR6VLR1_9FIRM</name>
<protein>
    <recommendedName>
        <fullName evidence="2">C2H2-type domain-containing protein</fullName>
    </recommendedName>
</protein>
<evidence type="ECO:0000313" key="3">
    <source>
        <dbReference type="EMBL" id="MBC3537757.1"/>
    </source>
</evidence>
<keyword evidence="1" id="KW-1133">Transmembrane helix</keyword>
<sequence length="328" mass="37108">MSYILFIIVAIIALLVLFLALSIAGTLVMVVLGTALLIVQIVYNFLLILLRHAMLIVGFGALFYAAMPNRAAMAGVVVFAVVLLSWTVRNDAKKAVIRHLQEDIQKTGVIPADDDSLFAFVKRDGFRKIDIWALRHWGPGDIKAYLIDECTASRLKITGADREYYFVSPQTIREQWPALKEKDAIPQNWFHPDMSSKGFASIIVAIEEACPDVTLEDSFQGVSNPLEPAFLLRKDLVPAHTCESCQKIFLKLETLKEHHYCHTCRQWLEDHTCDLCGKLFTNELNHHGSRTFCNLCLAIIKDAEEKQTTVRRVVDEEDVPLAVRRRLE</sequence>
<evidence type="ECO:0000259" key="2">
    <source>
        <dbReference type="PROSITE" id="PS50157"/>
    </source>
</evidence>